<dbReference type="InterPro" id="IPR011852">
    <property type="entry name" value="TRAP_TAXI"/>
</dbReference>
<feature type="chain" id="PRO_5016572303" evidence="1">
    <location>
        <begin position="24"/>
        <end position="323"/>
    </location>
</feature>
<dbReference type="PANTHER" id="PTHR42941:SF1">
    <property type="entry name" value="SLL1037 PROTEIN"/>
    <property type="match status" value="1"/>
</dbReference>
<evidence type="ECO:0000256" key="1">
    <source>
        <dbReference type="SAM" id="SignalP"/>
    </source>
</evidence>
<dbReference type="Gene3D" id="3.40.190.10">
    <property type="entry name" value="Periplasmic binding protein-like II"/>
    <property type="match status" value="2"/>
</dbReference>
<reference evidence="3" key="1">
    <citation type="submission" date="2018-08" db="EMBL/GenBank/DDBJ databases">
        <authorList>
            <person name="Grouzdev D.S."/>
            <person name="Krutkina M.S."/>
        </authorList>
    </citation>
    <scope>NUCLEOTIDE SEQUENCE [LARGE SCALE GENOMIC DNA]</scope>
    <source>
        <strain evidence="3">4-11</strain>
    </source>
</reference>
<dbReference type="Proteomes" id="UP000264002">
    <property type="component" value="Unassembled WGS sequence"/>
</dbReference>
<proteinExistence type="predicted"/>
<dbReference type="Pfam" id="PF16868">
    <property type="entry name" value="NMT1_3"/>
    <property type="match status" value="1"/>
</dbReference>
<gene>
    <name evidence="2" type="ORF">DYP60_02295</name>
</gene>
<keyword evidence="1" id="KW-0732">Signal</keyword>
<evidence type="ECO:0000313" key="3">
    <source>
        <dbReference type="Proteomes" id="UP000264002"/>
    </source>
</evidence>
<feature type="signal peptide" evidence="1">
    <location>
        <begin position="1"/>
        <end position="23"/>
    </location>
</feature>
<dbReference type="CDD" id="cd13520">
    <property type="entry name" value="PBP2_TAXI_TRAP"/>
    <property type="match status" value="1"/>
</dbReference>
<sequence>MNLMKKCLMISLISIMALSFVFAQGENEESGAARPAFISIGTASAAGAYYPIGVALADVWNKTLPGTRFSSQETGGSVANLNMIASGELEMGMSNENVAYTAGLGQDPFKNPIDLKGGWILNNSNAIIVAMGDSGITSVSQLKGKKVSLGAPGSSANVFGELILASEGLEKGDYEQVFMGWQESADAMNDGFIDAALMVGGQPFPAVTSLSVRSDVQVLTFNTKRFRELSSYPYATDKIPADMYDMKQDGDSVIIRSVVYISPDLSDEIVYDMVKQVFENIPTLVSAHPSASGTRLFSEEAAKDISLEIHPGVIRYATEVGEW</sequence>
<accession>A0A372MJ94</accession>
<dbReference type="RefSeq" id="WP_117329254.1">
    <property type="nucleotide sequence ID" value="NZ_QUWK01000002.1"/>
</dbReference>
<dbReference type="AlphaFoldDB" id="A0A372MJ94"/>
<evidence type="ECO:0000313" key="2">
    <source>
        <dbReference type="EMBL" id="RFU95855.1"/>
    </source>
</evidence>
<comment type="caution">
    <text evidence="2">The sequence shown here is derived from an EMBL/GenBank/DDBJ whole genome shotgun (WGS) entry which is preliminary data.</text>
</comment>
<name>A0A372MJ94_9SPIR</name>
<dbReference type="EMBL" id="QUWK01000002">
    <property type="protein sequence ID" value="RFU95855.1"/>
    <property type="molecule type" value="Genomic_DNA"/>
</dbReference>
<protein>
    <submittedName>
        <fullName evidence="2">TAXI family TRAP transporter solute-binding subunit</fullName>
    </submittedName>
</protein>
<keyword evidence="3" id="KW-1185">Reference proteome</keyword>
<dbReference type="SUPFAM" id="SSF53850">
    <property type="entry name" value="Periplasmic binding protein-like II"/>
    <property type="match status" value="1"/>
</dbReference>
<dbReference type="PANTHER" id="PTHR42941">
    <property type="entry name" value="SLL1037 PROTEIN"/>
    <property type="match status" value="1"/>
</dbReference>
<reference evidence="2 3" key="2">
    <citation type="submission" date="2018-09" db="EMBL/GenBank/DDBJ databases">
        <title>Genome of Sphaerochaeta halotolerans strain 4-11.</title>
        <authorList>
            <person name="Nazina T.N."/>
            <person name="Sokolova D.S."/>
        </authorList>
    </citation>
    <scope>NUCLEOTIDE SEQUENCE [LARGE SCALE GENOMIC DNA]</scope>
    <source>
        <strain evidence="2 3">4-11</strain>
    </source>
</reference>
<dbReference type="NCBIfam" id="TIGR02122">
    <property type="entry name" value="TRAP_TAXI"/>
    <property type="match status" value="1"/>
</dbReference>
<organism evidence="2 3">
    <name type="scientific">Sphaerochaeta halotolerans</name>
    <dbReference type="NCBI Taxonomy" id="2293840"/>
    <lineage>
        <taxon>Bacteria</taxon>
        <taxon>Pseudomonadati</taxon>
        <taxon>Spirochaetota</taxon>
        <taxon>Spirochaetia</taxon>
        <taxon>Spirochaetales</taxon>
        <taxon>Sphaerochaetaceae</taxon>
        <taxon>Sphaerochaeta</taxon>
    </lineage>
</organism>